<keyword evidence="5 8" id="KW-0472">Membrane</keyword>
<evidence type="ECO:0000256" key="6">
    <source>
        <dbReference type="ARBA" id="ARBA00023170"/>
    </source>
</evidence>
<keyword evidence="4" id="KW-0297">G-protein coupled receptor</keyword>
<proteinExistence type="predicted"/>
<evidence type="ECO:0000313" key="11">
    <source>
        <dbReference type="Proteomes" id="UP001159428"/>
    </source>
</evidence>
<feature type="transmembrane region" description="Helical" evidence="8">
    <location>
        <begin position="126"/>
        <end position="146"/>
    </location>
</feature>
<reference evidence="10 11" key="1">
    <citation type="submission" date="2022-05" db="EMBL/GenBank/DDBJ databases">
        <authorList>
            <consortium name="Genoscope - CEA"/>
            <person name="William W."/>
        </authorList>
    </citation>
    <scope>NUCLEOTIDE SEQUENCE [LARGE SCALE GENOMIC DNA]</scope>
</reference>
<feature type="transmembrane region" description="Helical" evidence="8">
    <location>
        <begin position="263"/>
        <end position="286"/>
    </location>
</feature>
<gene>
    <name evidence="10" type="ORF">PMEA_00005882</name>
</gene>
<dbReference type="Pfam" id="PF00001">
    <property type="entry name" value="7tm_1"/>
    <property type="match status" value="1"/>
</dbReference>
<name>A0AAU9WJI9_9CNID</name>
<dbReference type="PANTHER" id="PTHR24240">
    <property type="entry name" value="OPSIN"/>
    <property type="match status" value="1"/>
</dbReference>
<keyword evidence="11" id="KW-1185">Reference proteome</keyword>
<feature type="transmembrane region" description="Helical" evidence="8">
    <location>
        <begin position="84"/>
        <end position="105"/>
    </location>
</feature>
<accession>A0AAU9WJI9</accession>
<keyword evidence="3 8" id="KW-1133">Transmembrane helix</keyword>
<feature type="transmembrane region" description="Helical" evidence="8">
    <location>
        <begin position="173"/>
        <end position="195"/>
    </location>
</feature>
<dbReference type="Gene3D" id="1.20.1070.10">
    <property type="entry name" value="Rhodopsin 7-helix transmembrane proteins"/>
    <property type="match status" value="1"/>
</dbReference>
<dbReference type="PROSITE" id="PS50262">
    <property type="entry name" value="G_PROTEIN_RECEP_F1_2"/>
    <property type="match status" value="1"/>
</dbReference>
<evidence type="ECO:0000256" key="7">
    <source>
        <dbReference type="ARBA" id="ARBA00023224"/>
    </source>
</evidence>
<dbReference type="InterPro" id="IPR017452">
    <property type="entry name" value="GPCR_Rhodpsn_7TM"/>
</dbReference>
<dbReference type="PRINTS" id="PR00237">
    <property type="entry name" value="GPCRRHODOPSN"/>
</dbReference>
<evidence type="ECO:0000256" key="8">
    <source>
        <dbReference type="SAM" id="Phobius"/>
    </source>
</evidence>
<feature type="transmembrane region" description="Helical" evidence="8">
    <location>
        <begin position="12"/>
        <end position="34"/>
    </location>
</feature>
<comment type="caution">
    <text evidence="10">The sequence shown here is derived from an EMBL/GenBank/DDBJ whole genome shotgun (WGS) entry which is preliminary data.</text>
</comment>
<dbReference type="InterPro" id="IPR000276">
    <property type="entry name" value="GPCR_Rhodpsn"/>
</dbReference>
<evidence type="ECO:0000256" key="3">
    <source>
        <dbReference type="ARBA" id="ARBA00022989"/>
    </source>
</evidence>
<dbReference type="EMBL" id="CALNXJ010000014">
    <property type="protein sequence ID" value="CAH3115117.1"/>
    <property type="molecule type" value="Genomic_DNA"/>
</dbReference>
<evidence type="ECO:0000259" key="9">
    <source>
        <dbReference type="PROSITE" id="PS50262"/>
    </source>
</evidence>
<dbReference type="GO" id="GO:0016020">
    <property type="term" value="C:membrane"/>
    <property type="evidence" value="ECO:0007669"/>
    <property type="project" value="UniProtKB-SubCell"/>
</dbReference>
<dbReference type="GO" id="GO:0004930">
    <property type="term" value="F:G protein-coupled receptor activity"/>
    <property type="evidence" value="ECO:0007669"/>
    <property type="project" value="UniProtKB-KW"/>
</dbReference>
<feature type="domain" description="G-protein coupled receptors family 1 profile" evidence="9">
    <location>
        <begin position="25"/>
        <end position="283"/>
    </location>
</feature>
<keyword evidence="2 8" id="KW-0812">Transmembrane</keyword>
<dbReference type="AlphaFoldDB" id="A0AAU9WJI9"/>
<evidence type="ECO:0000256" key="4">
    <source>
        <dbReference type="ARBA" id="ARBA00023040"/>
    </source>
</evidence>
<feature type="transmembrane region" description="Helical" evidence="8">
    <location>
        <begin position="232"/>
        <end position="257"/>
    </location>
</feature>
<evidence type="ECO:0000256" key="1">
    <source>
        <dbReference type="ARBA" id="ARBA00004141"/>
    </source>
</evidence>
<dbReference type="CDD" id="cd14969">
    <property type="entry name" value="7tmA_Opsins_type2_animals"/>
    <property type="match status" value="1"/>
</dbReference>
<keyword evidence="6" id="KW-0675">Receptor</keyword>
<organism evidence="10 11">
    <name type="scientific">Pocillopora meandrina</name>
    <dbReference type="NCBI Taxonomy" id="46732"/>
    <lineage>
        <taxon>Eukaryota</taxon>
        <taxon>Metazoa</taxon>
        <taxon>Cnidaria</taxon>
        <taxon>Anthozoa</taxon>
        <taxon>Hexacorallia</taxon>
        <taxon>Scleractinia</taxon>
        <taxon>Astrocoeniina</taxon>
        <taxon>Pocilloporidae</taxon>
        <taxon>Pocillopora</taxon>
    </lineage>
</organism>
<dbReference type="InterPro" id="IPR050125">
    <property type="entry name" value="GPCR_opsins"/>
</dbReference>
<evidence type="ECO:0000256" key="2">
    <source>
        <dbReference type="ARBA" id="ARBA00022692"/>
    </source>
</evidence>
<dbReference type="SUPFAM" id="SSF81321">
    <property type="entry name" value="Family A G protein-coupled receptor-like"/>
    <property type="match status" value="1"/>
</dbReference>
<keyword evidence="7" id="KW-0807">Transducer</keyword>
<comment type="subcellular location">
    <subcellularLocation>
        <location evidence="1">Membrane</location>
        <topology evidence="1">Multi-pass membrane protein</topology>
    </subcellularLocation>
</comment>
<protein>
    <recommendedName>
        <fullName evidence="9">G-protein coupled receptors family 1 profile domain-containing protein</fullName>
    </recommendedName>
</protein>
<dbReference type="Proteomes" id="UP001159428">
    <property type="component" value="Unassembled WGS sequence"/>
</dbReference>
<feature type="transmembrane region" description="Helical" evidence="8">
    <location>
        <begin position="46"/>
        <end position="72"/>
    </location>
</feature>
<evidence type="ECO:0000256" key="5">
    <source>
        <dbReference type="ARBA" id="ARBA00023136"/>
    </source>
</evidence>
<evidence type="ECO:0000313" key="10">
    <source>
        <dbReference type="EMBL" id="CAH3115117.1"/>
    </source>
</evidence>
<sequence length="320" mass="35978">MTTTQKWNTILAITQLLVCLLGIILNGIVMFTIFRNKHRRISAQTYLIFSIAVSDFLSCASAVPLSIAKYFLKEWPFGKAGCQAYAFLIFLLTLVSITHLACISAGKYLTITRSLSRDSYFNTKKVLLIILASWIFSLCFSLAPLVGWSGYGLEGTNITCSIKWHSSHPTDKAYFGVVIFTCYLLPLAVIMFCYFKIHKVSKHIIQNTHQMSGLAMTATQVLLKKHRKSAMYFLAIIAAFVIPWTPYITIASLLVLGKLINPVAISASKVFAKVSFFLNPMLYAIFHRRFRRRFILSVPRSRRVVVSPIGLPSVSRTLAL</sequence>